<dbReference type="EMBL" id="FONV01000021">
    <property type="protein sequence ID" value="SFF76745.1"/>
    <property type="molecule type" value="Genomic_DNA"/>
</dbReference>
<organism evidence="2 3">
    <name type="scientific">Actinoplanes philippinensis</name>
    <dbReference type="NCBI Taxonomy" id="35752"/>
    <lineage>
        <taxon>Bacteria</taxon>
        <taxon>Bacillati</taxon>
        <taxon>Actinomycetota</taxon>
        <taxon>Actinomycetes</taxon>
        <taxon>Micromonosporales</taxon>
        <taxon>Micromonosporaceae</taxon>
        <taxon>Actinoplanes</taxon>
    </lineage>
</organism>
<dbReference type="OrthoDB" id="118689at2"/>
<evidence type="ECO:0000313" key="2">
    <source>
        <dbReference type="EMBL" id="SFF76745.1"/>
    </source>
</evidence>
<evidence type="ECO:0000256" key="1">
    <source>
        <dbReference type="SAM" id="MobiDB-lite"/>
    </source>
</evidence>
<dbReference type="STRING" id="35752.SAMN05421541_12135"/>
<dbReference type="RefSeq" id="WP_093621310.1">
    <property type="nucleotide sequence ID" value="NZ_BOMT01000073.1"/>
</dbReference>
<dbReference type="InterPro" id="IPR047975">
    <property type="entry name" value="Heme_bind_FMP"/>
</dbReference>
<feature type="compositionally biased region" description="Basic and acidic residues" evidence="1">
    <location>
        <begin position="8"/>
        <end position="24"/>
    </location>
</feature>
<evidence type="ECO:0000313" key="3">
    <source>
        <dbReference type="Proteomes" id="UP000199645"/>
    </source>
</evidence>
<protein>
    <submittedName>
        <fullName evidence="2">Uncharacterized protein</fullName>
    </submittedName>
</protein>
<feature type="region of interest" description="Disordered" evidence="1">
    <location>
        <begin position="1"/>
        <end position="25"/>
    </location>
</feature>
<dbReference type="NCBIfam" id="NF040572">
    <property type="entry name" value="heme_bind_FMP"/>
    <property type="match status" value="1"/>
</dbReference>
<proteinExistence type="predicted"/>
<keyword evidence="3" id="KW-1185">Reference proteome</keyword>
<accession>A0A1I2LBX1</accession>
<reference evidence="2 3" key="1">
    <citation type="submission" date="2016-10" db="EMBL/GenBank/DDBJ databases">
        <authorList>
            <person name="de Groot N.N."/>
        </authorList>
    </citation>
    <scope>NUCLEOTIDE SEQUENCE [LARGE SCALE GENOMIC DNA]</scope>
    <source>
        <strain evidence="2 3">DSM 43019</strain>
    </source>
</reference>
<dbReference type="Proteomes" id="UP000199645">
    <property type="component" value="Unassembled WGS sequence"/>
</dbReference>
<gene>
    <name evidence="2" type="ORF">SAMN05421541_12135</name>
</gene>
<dbReference type="AlphaFoldDB" id="A0A1I2LBX1"/>
<name>A0A1I2LBX1_9ACTN</name>
<sequence>MTSAANIERLEREGRHLEPARTGDPDLGPFALLPGTWANKPNLPGRGWNMIALPFAPADGQGGPPFRLLVNQYNEELKFQLVDKAVPNRGVDLAGPKNTDQKIVAIDYEQAIAQIVADDFPQSGLAGRPDLAIHHEPGLLLNLLDQVEIGGPRIARLATIPHGDSVLALGDFRTDPGAPNIPTVNSLPIGVSQDLNSPYLAAYKHFHDNPFQNLFDPTDPTALLKLANQGVNIKQTTVLEFDSTVERAGISNIPFVVKQANASEMKATFFLQEIEEADGTIRLRLQYVQVVQLDFFPRRDGGPGRIKWPHVSINTMEKVSDHVDTGSYAKMPG</sequence>